<dbReference type="Proteomes" id="UP000051202">
    <property type="component" value="Unassembled WGS sequence"/>
</dbReference>
<dbReference type="SUPFAM" id="SSF89095">
    <property type="entry name" value="GatB/YqeY motif"/>
    <property type="match status" value="1"/>
</dbReference>
<reference evidence="13 14" key="1">
    <citation type="submission" date="2015-11" db="EMBL/GenBank/DDBJ databases">
        <title>Permanent draft genome of Psychrobacter piscatorii LQ58.</title>
        <authorList>
            <person name="Zhou M."/>
            <person name="Dong B."/>
            <person name="Liu Q."/>
        </authorList>
    </citation>
    <scope>NUCLEOTIDE SEQUENCE [LARGE SCALE GENOMIC DNA]</scope>
    <source>
        <strain evidence="13 14">LQ58</strain>
    </source>
</reference>
<dbReference type="STRING" id="554343.AS194_05435"/>
<evidence type="ECO:0000256" key="7">
    <source>
        <dbReference type="ARBA" id="ARBA00022917"/>
    </source>
</evidence>
<dbReference type="InterPro" id="IPR042114">
    <property type="entry name" value="GatB_C_1"/>
</dbReference>
<comment type="catalytic activity">
    <reaction evidence="10 11">
        <text>L-glutamyl-tRNA(Gln) + L-glutamine + ATP + H2O = L-glutaminyl-tRNA(Gln) + L-glutamate + ADP + phosphate + H(+)</text>
        <dbReference type="Rhea" id="RHEA:17521"/>
        <dbReference type="Rhea" id="RHEA-COMP:9681"/>
        <dbReference type="Rhea" id="RHEA-COMP:9684"/>
        <dbReference type="ChEBI" id="CHEBI:15377"/>
        <dbReference type="ChEBI" id="CHEBI:15378"/>
        <dbReference type="ChEBI" id="CHEBI:29985"/>
        <dbReference type="ChEBI" id="CHEBI:30616"/>
        <dbReference type="ChEBI" id="CHEBI:43474"/>
        <dbReference type="ChEBI" id="CHEBI:58359"/>
        <dbReference type="ChEBI" id="CHEBI:78520"/>
        <dbReference type="ChEBI" id="CHEBI:78521"/>
        <dbReference type="ChEBI" id="CHEBI:456216"/>
    </reaction>
</comment>
<evidence type="ECO:0000256" key="3">
    <source>
        <dbReference type="ARBA" id="ARBA00016923"/>
    </source>
</evidence>
<dbReference type="HAMAP" id="MF_00121">
    <property type="entry name" value="GatB"/>
    <property type="match status" value="1"/>
</dbReference>
<name>A0A0T6DTT1_9GAMM</name>
<dbReference type="PANTHER" id="PTHR11659:SF0">
    <property type="entry name" value="GLUTAMYL-TRNA(GLN) AMIDOTRANSFERASE SUBUNIT B, MITOCHONDRIAL"/>
    <property type="match status" value="1"/>
</dbReference>
<dbReference type="InterPro" id="IPR003789">
    <property type="entry name" value="Asn/Gln_tRNA_amidoTrase-B-like"/>
</dbReference>
<dbReference type="InterPro" id="IPR004413">
    <property type="entry name" value="GatB"/>
</dbReference>
<dbReference type="Pfam" id="PF02637">
    <property type="entry name" value="GatB_Yqey"/>
    <property type="match status" value="1"/>
</dbReference>
<dbReference type="GO" id="GO:0006412">
    <property type="term" value="P:translation"/>
    <property type="evidence" value="ECO:0007669"/>
    <property type="project" value="UniProtKB-UniRule"/>
</dbReference>
<evidence type="ECO:0000256" key="5">
    <source>
        <dbReference type="ARBA" id="ARBA00022741"/>
    </source>
</evidence>
<comment type="similarity">
    <text evidence="1 11">Belongs to the GatB/GatE family. GatB subfamily.</text>
</comment>
<dbReference type="SUPFAM" id="SSF55931">
    <property type="entry name" value="Glutamine synthetase/guanido kinase"/>
    <property type="match status" value="1"/>
</dbReference>
<dbReference type="GO" id="GO:0005524">
    <property type="term" value="F:ATP binding"/>
    <property type="evidence" value="ECO:0007669"/>
    <property type="project" value="UniProtKB-KW"/>
</dbReference>
<keyword evidence="14" id="KW-1185">Reference proteome</keyword>
<evidence type="ECO:0000313" key="13">
    <source>
        <dbReference type="EMBL" id="KRU23178.1"/>
    </source>
</evidence>
<keyword evidence="13" id="KW-0808">Transferase</keyword>
<dbReference type="NCBIfam" id="NF004015">
    <property type="entry name" value="PRK05477.1-5"/>
    <property type="match status" value="1"/>
</dbReference>
<dbReference type="GO" id="GO:0050566">
    <property type="term" value="F:asparaginyl-tRNA synthase (glutamine-hydrolyzing) activity"/>
    <property type="evidence" value="ECO:0007669"/>
    <property type="project" value="RHEA"/>
</dbReference>
<dbReference type="Gene3D" id="1.10.150.380">
    <property type="entry name" value="GatB domain, N-terminal subdomain"/>
    <property type="match status" value="1"/>
</dbReference>
<keyword evidence="7 11" id="KW-0648">Protein biosynthesis</keyword>
<evidence type="ECO:0000256" key="4">
    <source>
        <dbReference type="ARBA" id="ARBA00022598"/>
    </source>
</evidence>
<dbReference type="RefSeq" id="WP_058024007.1">
    <property type="nucleotide sequence ID" value="NZ_LNDJ01000049.1"/>
</dbReference>
<evidence type="ECO:0000259" key="12">
    <source>
        <dbReference type="SMART" id="SM00845"/>
    </source>
</evidence>
<keyword evidence="4 11" id="KW-0436">Ligase</keyword>
<evidence type="ECO:0000313" key="14">
    <source>
        <dbReference type="Proteomes" id="UP000051202"/>
    </source>
</evidence>
<dbReference type="EC" id="6.3.5.-" evidence="11"/>
<dbReference type="InterPro" id="IPR014746">
    <property type="entry name" value="Gln_synth/guanido_kin_cat_dom"/>
</dbReference>
<keyword evidence="5 11" id="KW-0547">Nucleotide-binding</keyword>
<dbReference type="Pfam" id="PF02934">
    <property type="entry name" value="GatB_N"/>
    <property type="match status" value="1"/>
</dbReference>
<comment type="subunit">
    <text evidence="2 11">Heterotrimer of A, B and C subunits.</text>
</comment>
<evidence type="ECO:0000256" key="11">
    <source>
        <dbReference type="HAMAP-Rule" id="MF_00121"/>
    </source>
</evidence>
<dbReference type="InterPro" id="IPR017959">
    <property type="entry name" value="Asn/Gln-tRNA_amidoTrfase_suB/E"/>
</dbReference>
<dbReference type="InterPro" id="IPR017958">
    <property type="entry name" value="Gln-tRNA_amidoTrfase_suB_CS"/>
</dbReference>
<dbReference type="GO" id="GO:0050567">
    <property type="term" value="F:glutaminyl-tRNA synthase (glutamine-hydrolyzing) activity"/>
    <property type="evidence" value="ECO:0007669"/>
    <property type="project" value="UniProtKB-UniRule"/>
</dbReference>
<evidence type="ECO:0000256" key="10">
    <source>
        <dbReference type="ARBA" id="ARBA00047913"/>
    </source>
</evidence>
<dbReference type="NCBIfam" id="TIGR00133">
    <property type="entry name" value="gatB"/>
    <property type="match status" value="1"/>
</dbReference>
<evidence type="ECO:0000256" key="6">
    <source>
        <dbReference type="ARBA" id="ARBA00022840"/>
    </source>
</evidence>
<dbReference type="GO" id="GO:0016740">
    <property type="term" value="F:transferase activity"/>
    <property type="evidence" value="ECO:0007669"/>
    <property type="project" value="UniProtKB-KW"/>
</dbReference>
<comment type="function">
    <text evidence="8 11">Allows the formation of correctly charged Asn-tRNA(Asn) or Gln-tRNA(Gln) through the transamidation of misacylated Asp-tRNA(Asn) or Glu-tRNA(Gln) in organisms which lack either or both of asparaginyl-tRNA or glutaminyl-tRNA synthetases. The reaction takes place in the presence of glutamine and ATP through an activated phospho-Asp-tRNA(Asn) or phospho-Glu-tRNA(Gln).</text>
</comment>
<keyword evidence="6 11" id="KW-0067">ATP-binding</keyword>
<dbReference type="InterPro" id="IPR023168">
    <property type="entry name" value="GatB_Yqey_C_2"/>
</dbReference>
<proteinExistence type="inferred from homology"/>
<comment type="caution">
    <text evidence="13">The sequence shown here is derived from an EMBL/GenBank/DDBJ whole genome shotgun (WGS) entry which is preliminary data.</text>
</comment>
<dbReference type="PROSITE" id="PS01234">
    <property type="entry name" value="GATB"/>
    <property type="match status" value="1"/>
</dbReference>
<dbReference type="PANTHER" id="PTHR11659">
    <property type="entry name" value="GLUTAMYL-TRNA GLN AMIDOTRANSFERASE SUBUNIT B MITOCHONDRIAL AND PROKARYOTIC PET112-RELATED"/>
    <property type="match status" value="1"/>
</dbReference>
<dbReference type="InterPro" id="IPR006075">
    <property type="entry name" value="Asn/Gln-tRNA_Trfase_suB/E_cat"/>
</dbReference>
<protein>
    <recommendedName>
        <fullName evidence="3 11">Aspartyl/glutamyl-tRNA(Asn/Gln) amidotransferase subunit B</fullName>
        <shortName evidence="11">Asp/Glu-ADT subunit B</shortName>
        <ecNumber evidence="11">6.3.5.-</ecNumber>
    </recommendedName>
</protein>
<dbReference type="SMART" id="SM00845">
    <property type="entry name" value="GatB_Yqey"/>
    <property type="match status" value="1"/>
</dbReference>
<gene>
    <name evidence="11 13" type="primary">gatB</name>
    <name evidence="13" type="ORF">AS194_05435</name>
</gene>
<sequence length="508" mass="55910">MSTATTDNNAVREHAVRKELFVDGYEVVIGIEIHCQLNTESKIFSSAPTDFGHEPNSQASIVDLGLPGVLPVLNAGVVDRALKFGIGVNAELGLFNTFDRKNYFYPDLPKGYQITQMANPIVGEGYIDVVVNEGEKNEYPKRMGITRAHLEEDAGKSVHDAVDGMTGVDLNRAGTPLIEIVSEPDMRSANEALAYIKAIHQLVTWLGISDAVMAEGSFRCDCNVSVRKPGADLGTRTELKNLNSFRFIERAINREIERQIDILEDGGKVVQATMLYDPERDETRTMRTKEDANDYRYFPDPDLLPVRIEQHTVDAIKAAMPELPVARRARFEEALGLSEYDARILTGSRQIADYFENVVAEIGQQDAKMAGNWVMGDLLGALNKDDTDIIDSPISAKQLAGLLKRIKDDTLSGKLAKKVFSALYEREGGDGDDAADKIIKDKGLKQETDTGAIKAMVEEVIAKNEAMVEEYRGGKEKAFNGLVGQVMKASRGSANPQQVNQILKELLG</sequence>
<feature type="domain" description="Asn/Gln amidotransferase" evidence="12">
    <location>
        <begin position="353"/>
        <end position="507"/>
    </location>
</feature>
<dbReference type="Gene3D" id="1.10.10.410">
    <property type="match status" value="1"/>
</dbReference>
<comment type="catalytic activity">
    <reaction evidence="9 11">
        <text>L-aspartyl-tRNA(Asn) + L-glutamine + ATP + H2O = L-asparaginyl-tRNA(Asn) + L-glutamate + ADP + phosphate + 2 H(+)</text>
        <dbReference type="Rhea" id="RHEA:14513"/>
        <dbReference type="Rhea" id="RHEA-COMP:9674"/>
        <dbReference type="Rhea" id="RHEA-COMP:9677"/>
        <dbReference type="ChEBI" id="CHEBI:15377"/>
        <dbReference type="ChEBI" id="CHEBI:15378"/>
        <dbReference type="ChEBI" id="CHEBI:29985"/>
        <dbReference type="ChEBI" id="CHEBI:30616"/>
        <dbReference type="ChEBI" id="CHEBI:43474"/>
        <dbReference type="ChEBI" id="CHEBI:58359"/>
        <dbReference type="ChEBI" id="CHEBI:78515"/>
        <dbReference type="ChEBI" id="CHEBI:78516"/>
        <dbReference type="ChEBI" id="CHEBI:456216"/>
    </reaction>
</comment>
<dbReference type="EMBL" id="LNDJ01000049">
    <property type="protein sequence ID" value="KRU23178.1"/>
    <property type="molecule type" value="Genomic_DNA"/>
</dbReference>
<organism evidence="13 14">
    <name type="scientific">Psychrobacter piscatorii</name>
    <dbReference type="NCBI Taxonomy" id="554343"/>
    <lineage>
        <taxon>Bacteria</taxon>
        <taxon>Pseudomonadati</taxon>
        <taxon>Pseudomonadota</taxon>
        <taxon>Gammaproteobacteria</taxon>
        <taxon>Moraxellales</taxon>
        <taxon>Moraxellaceae</taxon>
        <taxon>Psychrobacter</taxon>
    </lineage>
</organism>
<dbReference type="InterPro" id="IPR018027">
    <property type="entry name" value="Asn/Gln_amidotransferase"/>
</dbReference>
<dbReference type="NCBIfam" id="NF004014">
    <property type="entry name" value="PRK05477.1-4"/>
    <property type="match status" value="1"/>
</dbReference>
<evidence type="ECO:0000256" key="8">
    <source>
        <dbReference type="ARBA" id="ARBA00024799"/>
    </source>
</evidence>
<accession>A0A0T6DTT1</accession>
<dbReference type="GO" id="GO:0070681">
    <property type="term" value="P:glutaminyl-tRNAGln biosynthesis via transamidation"/>
    <property type="evidence" value="ECO:0007669"/>
    <property type="project" value="TreeGrafter"/>
</dbReference>
<evidence type="ECO:0000256" key="2">
    <source>
        <dbReference type="ARBA" id="ARBA00011123"/>
    </source>
</evidence>
<dbReference type="FunFam" id="1.10.150.380:FF:000001">
    <property type="entry name" value="Aspartyl/glutamyl-tRNA(Asn/Gln) amidotransferase subunit B"/>
    <property type="match status" value="1"/>
</dbReference>
<evidence type="ECO:0000256" key="1">
    <source>
        <dbReference type="ARBA" id="ARBA00005306"/>
    </source>
</evidence>
<evidence type="ECO:0000256" key="9">
    <source>
        <dbReference type="ARBA" id="ARBA00047380"/>
    </source>
</evidence>
<dbReference type="NCBIfam" id="NF004012">
    <property type="entry name" value="PRK05477.1-2"/>
    <property type="match status" value="1"/>
</dbReference>
<dbReference type="FunFam" id="1.10.10.410:FF:000001">
    <property type="entry name" value="Aspartyl/glutamyl-tRNA(Asn/Gln) amidotransferase subunit B"/>
    <property type="match status" value="1"/>
</dbReference>
<dbReference type="AlphaFoldDB" id="A0A0T6DTT1"/>